<dbReference type="EMBL" id="CP037423">
    <property type="protein sequence ID" value="QDV42487.1"/>
    <property type="molecule type" value="Genomic_DNA"/>
</dbReference>
<dbReference type="PROSITE" id="PS51257">
    <property type="entry name" value="PROKAR_LIPOPROTEIN"/>
    <property type="match status" value="1"/>
</dbReference>
<sequence>MENQRETESKRKRSPVISGFWAGFVGACMIGLAGYFGGMPEQLTALGIVVSSVMGLQLSQFQQSNRRNRQLTQVLEAAGLQSQLLFQPDLFSVHIRIARALNSLAESDNATLRNHAVASLSDLHAKISEMSEGKLVFENTETWRTVYERLLRKPEVTKYRSISWFRNAVYWQDLPGKKSLQLNCDLADSGLLIQRSVIAPASLWETGENLPLSPLLEWIEQQHIHGIWVKLVREEDLRAEPDLLVDLGIYGEIAVGSQLVDEEGRTSRFELDFRDDERKAAEAIWDRLDLFATSYAELLDREA</sequence>
<feature type="transmembrane region" description="Helical" evidence="1">
    <location>
        <begin position="20"/>
        <end position="37"/>
    </location>
</feature>
<dbReference type="AlphaFoldDB" id="A0A518HNY0"/>
<evidence type="ECO:0000313" key="2">
    <source>
        <dbReference type="EMBL" id="QDV42487.1"/>
    </source>
</evidence>
<dbReference type="Proteomes" id="UP000319004">
    <property type="component" value="Chromosome"/>
</dbReference>
<evidence type="ECO:0000313" key="3">
    <source>
        <dbReference type="Proteomes" id="UP000319004"/>
    </source>
</evidence>
<gene>
    <name evidence="2" type="ORF">Enr13x_23350</name>
</gene>
<keyword evidence="1" id="KW-1133">Transmembrane helix</keyword>
<keyword evidence="3" id="KW-1185">Reference proteome</keyword>
<reference evidence="2 3" key="1">
    <citation type="submission" date="2019-03" db="EMBL/GenBank/DDBJ databases">
        <title>Deep-cultivation of Planctomycetes and their phenomic and genomic characterization uncovers novel biology.</title>
        <authorList>
            <person name="Wiegand S."/>
            <person name="Jogler M."/>
            <person name="Boedeker C."/>
            <person name="Pinto D."/>
            <person name="Vollmers J."/>
            <person name="Rivas-Marin E."/>
            <person name="Kohn T."/>
            <person name="Peeters S.H."/>
            <person name="Heuer A."/>
            <person name="Rast P."/>
            <person name="Oberbeckmann S."/>
            <person name="Bunk B."/>
            <person name="Jeske O."/>
            <person name="Meyerdierks A."/>
            <person name="Storesund J.E."/>
            <person name="Kallscheuer N."/>
            <person name="Luecker S."/>
            <person name="Lage O.M."/>
            <person name="Pohl T."/>
            <person name="Merkel B.J."/>
            <person name="Hornburger P."/>
            <person name="Mueller R.-W."/>
            <person name="Bruemmer F."/>
            <person name="Labrenz M."/>
            <person name="Spormann A.M."/>
            <person name="Op den Camp H."/>
            <person name="Overmann J."/>
            <person name="Amann R."/>
            <person name="Jetten M.S.M."/>
            <person name="Mascher T."/>
            <person name="Medema M.H."/>
            <person name="Devos D.P."/>
            <person name="Kaster A.-K."/>
            <person name="Ovreas L."/>
            <person name="Rohde M."/>
            <person name="Galperin M.Y."/>
            <person name="Jogler C."/>
        </authorList>
    </citation>
    <scope>NUCLEOTIDE SEQUENCE [LARGE SCALE GENOMIC DNA]</scope>
    <source>
        <strain evidence="2 3">Enr13</strain>
    </source>
</reference>
<evidence type="ECO:0000256" key="1">
    <source>
        <dbReference type="SAM" id="Phobius"/>
    </source>
</evidence>
<accession>A0A518HNY0</accession>
<keyword evidence="1" id="KW-0812">Transmembrane</keyword>
<protein>
    <submittedName>
        <fullName evidence="2">Uncharacterized protein</fullName>
    </submittedName>
</protein>
<dbReference type="KEGG" id="snep:Enr13x_23350"/>
<keyword evidence="1" id="KW-0472">Membrane</keyword>
<organism evidence="2 3">
    <name type="scientific">Stieleria neptunia</name>
    <dbReference type="NCBI Taxonomy" id="2527979"/>
    <lineage>
        <taxon>Bacteria</taxon>
        <taxon>Pseudomonadati</taxon>
        <taxon>Planctomycetota</taxon>
        <taxon>Planctomycetia</taxon>
        <taxon>Pirellulales</taxon>
        <taxon>Pirellulaceae</taxon>
        <taxon>Stieleria</taxon>
    </lineage>
</organism>
<name>A0A518HNY0_9BACT</name>
<proteinExistence type="predicted"/>